<dbReference type="EMBL" id="QFQS01000001">
    <property type="protein sequence ID" value="PZQ99705.1"/>
    <property type="molecule type" value="Genomic_DNA"/>
</dbReference>
<evidence type="ECO:0000313" key="2">
    <source>
        <dbReference type="EMBL" id="PZQ99705.1"/>
    </source>
</evidence>
<sequence length="135" mass="14371">MSSTFAAAQDRPVSSARSGFTPEEATDLLSRFNNAEALKGGDVSLFAFLNFSEVQKVALIARDGQVMPLESAPDAEIDQVSLGATTLADHLADPASRAQGIVVVHKGRITYEAYACEPAPAQRLPDARKHSDTAR</sequence>
<protein>
    <recommendedName>
        <fullName evidence="4">Beta-lactamase-related domain-containing protein</fullName>
    </recommendedName>
</protein>
<name>A0A2W5SK33_CERSP</name>
<reference evidence="2 3" key="1">
    <citation type="submission" date="2017-08" db="EMBL/GenBank/DDBJ databases">
        <title>Infants hospitalized years apart are colonized by the same room-sourced microbial strains.</title>
        <authorList>
            <person name="Brooks B."/>
            <person name="Olm M.R."/>
            <person name="Firek B.A."/>
            <person name="Baker R."/>
            <person name="Thomas B.C."/>
            <person name="Morowitz M.J."/>
            <person name="Banfield J.F."/>
        </authorList>
    </citation>
    <scope>NUCLEOTIDE SEQUENCE [LARGE SCALE GENOMIC DNA]</scope>
    <source>
        <strain evidence="2">S2_003_000_R2_11</strain>
    </source>
</reference>
<evidence type="ECO:0000313" key="3">
    <source>
        <dbReference type="Proteomes" id="UP000248975"/>
    </source>
</evidence>
<evidence type="ECO:0008006" key="4">
    <source>
        <dbReference type="Google" id="ProtNLM"/>
    </source>
</evidence>
<gene>
    <name evidence="2" type="ORF">DI533_03355</name>
</gene>
<feature type="region of interest" description="Disordered" evidence="1">
    <location>
        <begin position="1"/>
        <end position="20"/>
    </location>
</feature>
<proteinExistence type="predicted"/>
<organism evidence="2 3">
    <name type="scientific">Cereibacter sphaeroides</name>
    <name type="common">Rhodobacter sphaeroides</name>
    <dbReference type="NCBI Taxonomy" id="1063"/>
    <lineage>
        <taxon>Bacteria</taxon>
        <taxon>Pseudomonadati</taxon>
        <taxon>Pseudomonadota</taxon>
        <taxon>Alphaproteobacteria</taxon>
        <taxon>Rhodobacterales</taxon>
        <taxon>Paracoccaceae</taxon>
        <taxon>Cereibacter</taxon>
    </lineage>
</organism>
<dbReference type="AlphaFoldDB" id="A0A2W5SK33"/>
<evidence type="ECO:0000256" key="1">
    <source>
        <dbReference type="SAM" id="MobiDB-lite"/>
    </source>
</evidence>
<accession>A0A2W5SK33</accession>
<comment type="caution">
    <text evidence="2">The sequence shown here is derived from an EMBL/GenBank/DDBJ whole genome shotgun (WGS) entry which is preliminary data.</text>
</comment>
<dbReference type="Proteomes" id="UP000248975">
    <property type="component" value="Unassembled WGS sequence"/>
</dbReference>